<dbReference type="InterPro" id="IPR013078">
    <property type="entry name" value="His_Pase_superF_clade-1"/>
</dbReference>
<dbReference type="Proteomes" id="UP000248614">
    <property type="component" value="Unassembled WGS sequence"/>
</dbReference>
<dbReference type="AlphaFoldDB" id="A0A2W5AY88"/>
<gene>
    <name evidence="1" type="ORF">DI632_14940</name>
</gene>
<proteinExistence type="predicted"/>
<accession>A0A2W5AY88</accession>
<protein>
    <submittedName>
        <fullName evidence="1">Histidine phosphatase family protein</fullName>
    </submittedName>
</protein>
<dbReference type="CDD" id="cd07067">
    <property type="entry name" value="HP_PGM_like"/>
    <property type="match status" value="1"/>
</dbReference>
<evidence type="ECO:0000313" key="2">
    <source>
        <dbReference type="Proteomes" id="UP000248614"/>
    </source>
</evidence>
<reference evidence="1 2" key="1">
    <citation type="submission" date="2017-08" db="EMBL/GenBank/DDBJ databases">
        <title>Infants hospitalized years apart are colonized by the same room-sourced microbial strains.</title>
        <authorList>
            <person name="Brooks B."/>
            <person name="Olm M.R."/>
            <person name="Firek B.A."/>
            <person name="Baker R."/>
            <person name="Thomas B.C."/>
            <person name="Morowitz M.J."/>
            <person name="Banfield J.F."/>
        </authorList>
    </citation>
    <scope>NUCLEOTIDE SEQUENCE [LARGE SCALE GENOMIC DNA]</scope>
    <source>
        <strain evidence="1">S2_018_000_R3_110</strain>
    </source>
</reference>
<dbReference type="InterPro" id="IPR029033">
    <property type="entry name" value="His_PPase_superfam"/>
</dbReference>
<comment type="caution">
    <text evidence="1">The sequence shown here is derived from an EMBL/GenBank/DDBJ whole genome shotgun (WGS) entry which is preliminary data.</text>
</comment>
<sequence length="191" mass="20730">MNHLYFVTHPEVVVDPHTPIERWHLSATGIDRMRLFSRRPELTSLSAIWSSAETKAIEAAGILAATTGLGVSISAALGENDRSATGFLASAEFETVADAFFAQPSTSIRGWEKAVDAQARVRNAVSQIVSRHCDGDLAIVAHGAVGTLLLCALLEKPISRVFDQPFQGHYWKASLSDLKPLDGWQPIAPRL</sequence>
<dbReference type="Pfam" id="PF00300">
    <property type="entry name" value="His_Phos_1"/>
    <property type="match status" value="1"/>
</dbReference>
<organism evidence="1 2">
    <name type="scientific">Sphingomonas hengshuiensis</name>
    <dbReference type="NCBI Taxonomy" id="1609977"/>
    <lineage>
        <taxon>Bacteria</taxon>
        <taxon>Pseudomonadati</taxon>
        <taxon>Pseudomonadota</taxon>
        <taxon>Alphaproteobacteria</taxon>
        <taxon>Sphingomonadales</taxon>
        <taxon>Sphingomonadaceae</taxon>
        <taxon>Sphingomonas</taxon>
    </lineage>
</organism>
<name>A0A2W5AY88_9SPHN</name>
<dbReference type="Gene3D" id="3.40.50.1240">
    <property type="entry name" value="Phosphoglycerate mutase-like"/>
    <property type="match status" value="1"/>
</dbReference>
<dbReference type="SUPFAM" id="SSF53254">
    <property type="entry name" value="Phosphoglycerate mutase-like"/>
    <property type="match status" value="1"/>
</dbReference>
<dbReference type="EMBL" id="QFNF01000059">
    <property type="protein sequence ID" value="PZO73138.1"/>
    <property type="molecule type" value="Genomic_DNA"/>
</dbReference>
<evidence type="ECO:0000313" key="1">
    <source>
        <dbReference type="EMBL" id="PZO73138.1"/>
    </source>
</evidence>